<keyword evidence="9" id="KW-0067">ATP-binding</keyword>
<protein>
    <recommendedName>
        <fullName evidence="3">histidine kinase</fullName>
        <ecNumber evidence="3">2.7.13.3</ecNumber>
    </recommendedName>
</protein>
<gene>
    <name evidence="15" type="ORF">SAMN05216580_0019</name>
</gene>
<keyword evidence="8 15" id="KW-0418">Kinase</keyword>
<dbReference type="Gene3D" id="1.10.287.130">
    <property type="match status" value="1"/>
</dbReference>
<dbReference type="PANTHER" id="PTHR45436">
    <property type="entry name" value="SENSOR HISTIDINE KINASE YKOH"/>
    <property type="match status" value="1"/>
</dbReference>
<comment type="subcellular location">
    <subcellularLocation>
        <location evidence="2">Membrane</location>
        <topology evidence="2">Multi-pass membrane protein</topology>
    </subcellularLocation>
</comment>
<dbReference type="Pfam" id="PF08521">
    <property type="entry name" value="2CSK_N"/>
    <property type="match status" value="1"/>
</dbReference>
<dbReference type="CDD" id="cd00082">
    <property type="entry name" value="HisKA"/>
    <property type="match status" value="1"/>
</dbReference>
<evidence type="ECO:0000256" key="4">
    <source>
        <dbReference type="ARBA" id="ARBA00022553"/>
    </source>
</evidence>
<keyword evidence="6" id="KW-0812">Transmembrane</keyword>
<proteinExistence type="predicted"/>
<dbReference type="InterPro" id="IPR004358">
    <property type="entry name" value="Sig_transdc_His_kin-like_C"/>
</dbReference>
<keyword evidence="10" id="KW-1133">Transmembrane helix</keyword>
<evidence type="ECO:0000256" key="11">
    <source>
        <dbReference type="ARBA" id="ARBA00023012"/>
    </source>
</evidence>
<keyword evidence="16" id="KW-1185">Reference proteome</keyword>
<name>A0A1H2DV06_9GAMM</name>
<evidence type="ECO:0000256" key="10">
    <source>
        <dbReference type="ARBA" id="ARBA00022989"/>
    </source>
</evidence>
<dbReference type="InterPro" id="IPR050428">
    <property type="entry name" value="TCS_sensor_his_kinase"/>
</dbReference>
<keyword evidence="12" id="KW-0472">Membrane</keyword>
<dbReference type="PROSITE" id="PS50885">
    <property type="entry name" value="HAMP"/>
    <property type="match status" value="1"/>
</dbReference>
<dbReference type="SUPFAM" id="SSF55874">
    <property type="entry name" value="ATPase domain of HSP90 chaperone/DNA topoisomerase II/histidine kinase"/>
    <property type="match status" value="1"/>
</dbReference>
<sequence>MRLRSIRARTLALVLGVLCLALTVISWLSYRDAQHEIEELFDAQLAQTARLLAGMVGGDMPAPALQALQQSLDDALAVQYAAPDEGRPLGHKYESKLGFVVFDAQGRSLLKSASAPVGVLAQLVLDFHRGEQGHAHAEGESLAALGPYLAGYHTAPLEGRHWRLFMLHDRHDDLWVLVAEREDVRGELVGKITLRSLLPDLIGLPLLALLVWSAIGLGLRPLRRMAQSIKARDAENLAPLTLAPLPQELEPMVAALNRLLLQVTQLLERERRFLADAAHELRTPLAVLRIHAENALEAPDPADREAALRQLVGGVERATRVVTQLLTLARLEPEGGLGAPGELDLLPWLRGELAELIPLALARGQELSLEVDEGADYRLQADAPSLGTLLQNLVGNAVQYTPAGGCIRVRLQAEAQRVGLTVADSGPGVPVEQREPLFRRFYRQGGGPGAGLGLSIVQRIVELHGGEIRLDDSPLGGLAVEVWLPRAARRPVGRQAVAN</sequence>
<dbReference type="InterPro" id="IPR003661">
    <property type="entry name" value="HisK_dim/P_dom"/>
</dbReference>
<evidence type="ECO:0000256" key="6">
    <source>
        <dbReference type="ARBA" id="ARBA00022692"/>
    </source>
</evidence>
<evidence type="ECO:0000259" key="14">
    <source>
        <dbReference type="PROSITE" id="PS50885"/>
    </source>
</evidence>
<dbReference type="InterPro" id="IPR003660">
    <property type="entry name" value="HAMP_dom"/>
</dbReference>
<dbReference type="Proteomes" id="UP000243063">
    <property type="component" value="Chromosome I"/>
</dbReference>
<evidence type="ECO:0000256" key="5">
    <source>
        <dbReference type="ARBA" id="ARBA00022679"/>
    </source>
</evidence>
<dbReference type="PANTHER" id="PTHR45436:SF14">
    <property type="entry name" value="SENSOR PROTEIN QSEC"/>
    <property type="match status" value="1"/>
</dbReference>
<evidence type="ECO:0000313" key="15">
    <source>
        <dbReference type="EMBL" id="SDT86663.1"/>
    </source>
</evidence>
<dbReference type="PRINTS" id="PR00344">
    <property type="entry name" value="BCTRLSENSOR"/>
</dbReference>
<dbReference type="GO" id="GO:0005886">
    <property type="term" value="C:plasma membrane"/>
    <property type="evidence" value="ECO:0007669"/>
    <property type="project" value="TreeGrafter"/>
</dbReference>
<dbReference type="CDD" id="cd00075">
    <property type="entry name" value="HATPase"/>
    <property type="match status" value="1"/>
</dbReference>
<keyword evidence="5" id="KW-0808">Transferase</keyword>
<dbReference type="GO" id="GO:0000155">
    <property type="term" value="F:phosphorelay sensor kinase activity"/>
    <property type="evidence" value="ECO:0007669"/>
    <property type="project" value="InterPro"/>
</dbReference>
<dbReference type="STRING" id="1245526.SAMN05216580_0019"/>
<dbReference type="InterPro" id="IPR036097">
    <property type="entry name" value="HisK_dim/P_sf"/>
</dbReference>
<evidence type="ECO:0000313" key="16">
    <source>
        <dbReference type="Proteomes" id="UP000243063"/>
    </source>
</evidence>
<feature type="domain" description="HAMP" evidence="14">
    <location>
        <begin position="216"/>
        <end position="268"/>
    </location>
</feature>
<dbReference type="InterPro" id="IPR005467">
    <property type="entry name" value="His_kinase_dom"/>
</dbReference>
<evidence type="ECO:0000256" key="1">
    <source>
        <dbReference type="ARBA" id="ARBA00000085"/>
    </source>
</evidence>
<feature type="domain" description="Histidine kinase" evidence="13">
    <location>
        <begin position="276"/>
        <end position="488"/>
    </location>
</feature>
<keyword evidence="11" id="KW-0902">Two-component regulatory system</keyword>
<dbReference type="EMBL" id="LT629780">
    <property type="protein sequence ID" value="SDT86663.1"/>
    <property type="molecule type" value="Genomic_DNA"/>
</dbReference>
<dbReference type="AlphaFoldDB" id="A0A1H2DV06"/>
<keyword evidence="7" id="KW-0547">Nucleotide-binding</keyword>
<accession>A0A1H2DV06</accession>
<evidence type="ECO:0000256" key="7">
    <source>
        <dbReference type="ARBA" id="ARBA00022741"/>
    </source>
</evidence>
<evidence type="ECO:0000256" key="9">
    <source>
        <dbReference type="ARBA" id="ARBA00022840"/>
    </source>
</evidence>
<dbReference type="InterPro" id="IPR036890">
    <property type="entry name" value="HATPase_C_sf"/>
</dbReference>
<evidence type="ECO:0000259" key="13">
    <source>
        <dbReference type="PROSITE" id="PS50109"/>
    </source>
</evidence>
<dbReference type="SMART" id="SM00388">
    <property type="entry name" value="HisKA"/>
    <property type="match status" value="1"/>
</dbReference>
<dbReference type="RefSeq" id="WP_173867161.1">
    <property type="nucleotide sequence ID" value="NZ_LT629780.1"/>
</dbReference>
<dbReference type="SMART" id="SM00387">
    <property type="entry name" value="HATPase_c"/>
    <property type="match status" value="1"/>
</dbReference>
<evidence type="ECO:0000256" key="2">
    <source>
        <dbReference type="ARBA" id="ARBA00004141"/>
    </source>
</evidence>
<comment type="catalytic activity">
    <reaction evidence="1">
        <text>ATP + protein L-histidine = ADP + protein N-phospho-L-histidine.</text>
        <dbReference type="EC" id="2.7.13.3"/>
    </reaction>
</comment>
<organism evidence="15 16">
    <name type="scientific">Geopseudomonas guangdongensis</name>
    <dbReference type="NCBI Taxonomy" id="1245526"/>
    <lineage>
        <taxon>Bacteria</taxon>
        <taxon>Pseudomonadati</taxon>
        <taxon>Pseudomonadota</taxon>
        <taxon>Gammaproteobacteria</taxon>
        <taxon>Pseudomonadales</taxon>
        <taxon>Pseudomonadaceae</taxon>
        <taxon>Geopseudomonas</taxon>
    </lineage>
</organism>
<reference evidence="16" key="1">
    <citation type="submission" date="2016-10" db="EMBL/GenBank/DDBJ databases">
        <authorList>
            <person name="Varghese N."/>
            <person name="Submissions S."/>
        </authorList>
    </citation>
    <scope>NUCLEOTIDE SEQUENCE [LARGE SCALE GENOMIC DNA]</scope>
    <source>
        <strain evidence="16">CCTCC 2012022</strain>
    </source>
</reference>
<dbReference type="GO" id="GO:0005524">
    <property type="term" value="F:ATP binding"/>
    <property type="evidence" value="ECO:0007669"/>
    <property type="project" value="UniProtKB-KW"/>
</dbReference>
<dbReference type="Pfam" id="PF02518">
    <property type="entry name" value="HATPase_c"/>
    <property type="match status" value="1"/>
</dbReference>
<evidence type="ECO:0000256" key="12">
    <source>
        <dbReference type="ARBA" id="ARBA00023136"/>
    </source>
</evidence>
<dbReference type="InterPro" id="IPR013727">
    <property type="entry name" value="2CSK_N"/>
</dbReference>
<keyword evidence="4" id="KW-0597">Phosphoprotein</keyword>
<dbReference type="InterPro" id="IPR003594">
    <property type="entry name" value="HATPase_dom"/>
</dbReference>
<dbReference type="PROSITE" id="PS50109">
    <property type="entry name" value="HIS_KIN"/>
    <property type="match status" value="1"/>
</dbReference>
<evidence type="ECO:0000256" key="3">
    <source>
        <dbReference type="ARBA" id="ARBA00012438"/>
    </source>
</evidence>
<dbReference type="SUPFAM" id="SSF47384">
    <property type="entry name" value="Homodimeric domain of signal transducing histidine kinase"/>
    <property type="match status" value="1"/>
</dbReference>
<dbReference type="Gene3D" id="3.30.565.10">
    <property type="entry name" value="Histidine kinase-like ATPase, C-terminal domain"/>
    <property type="match status" value="1"/>
</dbReference>
<evidence type="ECO:0000256" key="8">
    <source>
        <dbReference type="ARBA" id="ARBA00022777"/>
    </source>
</evidence>
<dbReference type="EC" id="2.7.13.3" evidence="3"/>
<dbReference type="Pfam" id="PF00512">
    <property type="entry name" value="HisKA"/>
    <property type="match status" value="1"/>
</dbReference>